<sequence>MESEAEAEPTSILQLQLLSLPPLKSPEPPWTFASPLHTVASVPFRWEEEPGKPRPCTALSLPDNNGVKCLELPPRLLRSESRMIKTPSPTTVLEGPYVGRSIFHSSSSLRFLRRRNYQDSFDCGSGGSSPERGLLGTMMLSEKVMSRDRGLFGSLRRRTFSFRGKREVVSMGRFVFPDKECGDGSGSERREAVKVTRVGRKRSLLGLSQARSHFWATIYGALKQVIPRRSTKWKKDGF</sequence>
<protein>
    <submittedName>
        <fullName evidence="1">Uncharacterized protein</fullName>
    </submittedName>
</protein>
<dbReference type="EMBL" id="BSYO01000002">
    <property type="protein sequence ID" value="GMH00400.1"/>
    <property type="molecule type" value="Genomic_DNA"/>
</dbReference>
<dbReference type="PANTHER" id="PTHR34371">
    <property type="entry name" value="OS01G0551000 PROTEIN"/>
    <property type="match status" value="1"/>
</dbReference>
<proteinExistence type="predicted"/>
<dbReference type="AlphaFoldDB" id="A0AAD3P7K1"/>
<evidence type="ECO:0000313" key="2">
    <source>
        <dbReference type="Proteomes" id="UP001279734"/>
    </source>
</evidence>
<evidence type="ECO:0000313" key="1">
    <source>
        <dbReference type="EMBL" id="GMH00400.1"/>
    </source>
</evidence>
<comment type="caution">
    <text evidence="1">The sequence shown here is derived from an EMBL/GenBank/DDBJ whole genome shotgun (WGS) entry which is preliminary data.</text>
</comment>
<gene>
    <name evidence="1" type="ORF">Nepgr_002239</name>
</gene>
<organism evidence="1 2">
    <name type="scientific">Nepenthes gracilis</name>
    <name type="common">Slender pitcher plant</name>
    <dbReference type="NCBI Taxonomy" id="150966"/>
    <lineage>
        <taxon>Eukaryota</taxon>
        <taxon>Viridiplantae</taxon>
        <taxon>Streptophyta</taxon>
        <taxon>Embryophyta</taxon>
        <taxon>Tracheophyta</taxon>
        <taxon>Spermatophyta</taxon>
        <taxon>Magnoliopsida</taxon>
        <taxon>eudicotyledons</taxon>
        <taxon>Gunneridae</taxon>
        <taxon>Pentapetalae</taxon>
        <taxon>Caryophyllales</taxon>
        <taxon>Nepenthaceae</taxon>
        <taxon>Nepenthes</taxon>
    </lineage>
</organism>
<name>A0AAD3P7K1_NEPGR</name>
<reference evidence="1" key="1">
    <citation type="submission" date="2023-05" db="EMBL/GenBank/DDBJ databases">
        <title>Nepenthes gracilis genome sequencing.</title>
        <authorList>
            <person name="Fukushima K."/>
        </authorList>
    </citation>
    <scope>NUCLEOTIDE SEQUENCE</scope>
    <source>
        <strain evidence="1">SING2019-196</strain>
    </source>
</reference>
<dbReference type="Proteomes" id="UP001279734">
    <property type="component" value="Unassembled WGS sequence"/>
</dbReference>
<keyword evidence="2" id="KW-1185">Reference proteome</keyword>
<accession>A0AAD3P7K1</accession>
<dbReference type="PANTHER" id="PTHR34371:SF2">
    <property type="entry name" value="DUF688 FAMILY PROTEIN"/>
    <property type="match status" value="1"/>
</dbReference>